<proteinExistence type="predicted"/>
<keyword evidence="1" id="KW-0812">Transmembrane</keyword>
<feature type="transmembrane region" description="Helical" evidence="1">
    <location>
        <begin position="145"/>
        <end position="165"/>
    </location>
</feature>
<evidence type="ECO:0000256" key="1">
    <source>
        <dbReference type="SAM" id="Phobius"/>
    </source>
</evidence>
<evidence type="ECO:0000259" key="2">
    <source>
        <dbReference type="PROSITE" id="PS50035"/>
    </source>
</evidence>
<dbReference type="SUPFAM" id="SSF56024">
    <property type="entry name" value="Phospholipase D/nuclease"/>
    <property type="match status" value="1"/>
</dbReference>
<evidence type="ECO:0000313" key="4">
    <source>
        <dbReference type="Proteomes" id="UP000419017"/>
    </source>
</evidence>
<dbReference type="AlphaFoldDB" id="A0A6I8MBI3"/>
<sequence length="298" mass="35367">MNYINDLNFNFSKVTIKKDLLTDIENMLKNSKSYIYINSPYISISTTEKLLNILEKNKLDKENVKLIFHDTYNTKNTVVDDNLKSILKELIDLEWKIDSEKEKEVNDKIESKKAEKTIVIGKIKKTFAILLMFLIFVFLSFYNQWFIISTLPLFISFIILVKLILKNTNINKEIRKFGNECIYYPVISKKLNFKIINSQNNPLHHFKLYLFDTNNNYPASILGSMNFTYNGTKENFESIIVSTDSNAHNTLKDFFEKNFEKNKNEKNSYVYHNLEWIASLVFKDEYRQKNYIYKFKSI</sequence>
<gene>
    <name evidence="3" type="ORF">OMES3154_00025</name>
</gene>
<keyword evidence="4" id="KW-1185">Reference proteome</keyword>
<dbReference type="Gene3D" id="3.30.870.10">
    <property type="entry name" value="Endonuclease Chain A"/>
    <property type="match status" value="1"/>
</dbReference>
<dbReference type="RefSeq" id="WP_156682833.1">
    <property type="nucleotide sequence ID" value="NZ_CABWIB010000001.1"/>
</dbReference>
<dbReference type="EMBL" id="CABWIB010000001">
    <property type="protein sequence ID" value="VWL84777.1"/>
    <property type="molecule type" value="Genomic_DNA"/>
</dbReference>
<organism evidence="3 4">
    <name type="scientific">Oceanivirga miroungae</name>
    <dbReference type="NCBI Taxonomy" id="1130046"/>
    <lineage>
        <taxon>Bacteria</taxon>
        <taxon>Fusobacteriati</taxon>
        <taxon>Fusobacteriota</taxon>
        <taxon>Fusobacteriia</taxon>
        <taxon>Fusobacteriales</taxon>
        <taxon>Leptotrichiaceae</taxon>
        <taxon>Oceanivirga</taxon>
    </lineage>
</organism>
<accession>A0A6I8MBI3</accession>
<dbReference type="Pfam" id="PF13091">
    <property type="entry name" value="PLDc_2"/>
    <property type="match status" value="1"/>
</dbReference>
<reference evidence="3 4" key="1">
    <citation type="submission" date="2019-10" db="EMBL/GenBank/DDBJ databases">
        <authorList>
            <person name="Blom J."/>
        </authorList>
    </citation>
    <scope>NUCLEOTIDE SEQUENCE [LARGE SCALE GENOMIC DNA]</scope>
    <source>
        <strain evidence="3 4">ES3154-GLU</strain>
    </source>
</reference>
<dbReference type="InterPro" id="IPR001736">
    <property type="entry name" value="PLipase_D/transphosphatidylase"/>
</dbReference>
<dbReference type="GO" id="GO:0006793">
    <property type="term" value="P:phosphorus metabolic process"/>
    <property type="evidence" value="ECO:0007669"/>
    <property type="project" value="UniProtKB-ARBA"/>
</dbReference>
<feature type="domain" description="PLD phosphodiesterase" evidence="2">
    <location>
        <begin position="200"/>
        <end position="231"/>
    </location>
</feature>
<keyword evidence="1" id="KW-0472">Membrane</keyword>
<protein>
    <recommendedName>
        <fullName evidence="2">PLD phosphodiesterase domain-containing protein</fullName>
    </recommendedName>
</protein>
<keyword evidence="1" id="KW-1133">Transmembrane helix</keyword>
<dbReference type="PROSITE" id="PS50035">
    <property type="entry name" value="PLD"/>
    <property type="match status" value="1"/>
</dbReference>
<feature type="transmembrane region" description="Helical" evidence="1">
    <location>
        <begin position="118"/>
        <end position="139"/>
    </location>
</feature>
<dbReference type="Proteomes" id="UP000419017">
    <property type="component" value="Unassembled WGS sequence"/>
</dbReference>
<name>A0A6I8MBI3_9FUSO</name>
<dbReference type="GO" id="GO:0003824">
    <property type="term" value="F:catalytic activity"/>
    <property type="evidence" value="ECO:0007669"/>
    <property type="project" value="InterPro"/>
</dbReference>
<dbReference type="InterPro" id="IPR025202">
    <property type="entry name" value="PLD-like_dom"/>
</dbReference>
<evidence type="ECO:0000313" key="3">
    <source>
        <dbReference type="EMBL" id="VWL84777.1"/>
    </source>
</evidence>